<accession>A0AAV5GXM1</accession>
<protein>
    <recommendedName>
        <fullName evidence="4">F-box domain-containing protein</fullName>
    </recommendedName>
</protein>
<evidence type="ECO:0000313" key="2">
    <source>
        <dbReference type="EMBL" id="GJN93787.1"/>
    </source>
</evidence>
<feature type="region of interest" description="Disordered" evidence="1">
    <location>
        <begin position="79"/>
        <end position="107"/>
    </location>
</feature>
<name>A0AAV5GXM1_9BASI</name>
<organism evidence="2 3">
    <name type="scientific">Rhodotorula paludigena</name>
    <dbReference type="NCBI Taxonomy" id="86838"/>
    <lineage>
        <taxon>Eukaryota</taxon>
        <taxon>Fungi</taxon>
        <taxon>Dikarya</taxon>
        <taxon>Basidiomycota</taxon>
        <taxon>Pucciniomycotina</taxon>
        <taxon>Microbotryomycetes</taxon>
        <taxon>Sporidiobolales</taxon>
        <taxon>Sporidiobolaceae</taxon>
        <taxon>Rhodotorula</taxon>
    </lineage>
</organism>
<feature type="compositionally biased region" description="Acidic residues" evidence="1">
    <location>
        <begin position="91"/>
        <end position="104"/>
    </location>
</feature>
<evidence type="ECO:0008006" key="4">
    <source>
        <dbReference type="Google" id="ProtNLM"/>
    </source>
</evidence>
<feature type="compositionally biased region" description="Acidic residues" evidence="1">
    <location>
        <begin position="432"/>
        <end position="472"/>
    </location>
</feature>
<evidence type="ECO:0000256" key="1">
    <source>
        <dbReference type="SAM" id="MobiDB-lite"/>
    </source>
</evidence>
<feature type="region of interest" description="Disordered" evidence="1">
    <location>
        <begin position="414"/>
        <end position="524"/>
    </location>
</feature>
<sequence>MSVTRLASLADLPAELRDRILKRALRYDFDAMRDLCKVSKGLNELLKPQLYEIIEIQSMRDPAFAMFMQFMGPYMRTNPNRPVKGWKTEDDALDGSEDDDDETQSSDAVFNTAPKRMLIALEQYPHNAKLVRKLHFNGLFDGRATARAVRRVTRVCHDIEEARFIRHPLRAGYGEDEDEPDDSYHWLFEALRDTMPKLRKLTMRGADVCNNGDFVEGLSNLAQLKDLSISFARPNAYRTFGDEQIPEYAFQLERLEVGSDANPRIVEAMLMNSKETLRTLSLALWQKAHNLAPYTAIEDLTLVYCRPRVAALMLKTAPASLRSLALRWDPTVGVNEHGWVKSSMATPEYFARLEQRTGTFEQLLRSLPQQIRHLAILHCIGEEGHDALLERINDPTWLPNLAMLEVAYTLDRRPEKEPRVPLPTRAEREAQAVDDDGDEAWEDDAFDEGVAEDQEEDEDDYDDEDDDDDEMDAYAADERAFEAEEAKRQDEVRTALARRGAVLGPRDKDPKDALDGEGRLPRTV</sequence>
<feature type="compositionally biased region" description="Basic and acidic residues" evidence="1">
    <location>
        <begin position="476"/>
        <end position="493"/>
    </location>
</feature>
<evidence type="ECO:0000313" key="3">
    <source>
        <dbReference type="Proteomes" id="UP001342314"/>
    </source>
</evidence>
<gene>
    <name evidence="2" type="ORF">Rhopal_006845-T1</name>
</gene>
<feature type="compositionally biased region" description="Basic and acidic residues" evidence="1">
    <location>
        <begin position="414"/>
        <end position="431"/>
    </location>
</feature>
<reference evidence="2 3" key="1">
    <citation type="submission" date="2021-12" db="EMBL/GenBank/DDBJ databases">
        <title>High titer production of polyol ester of fatty acids by Rhodotorula paludigena BS15 towards product separation-free biomass refinery.</title>
        <authorList>
            <person name="Mano J."/>
            <person name="Ono H."/>
            <person name="Tanaka T."/>
            <person name="Naito K."/>
            <person name="Sushida H."/>
            <person name="Ike M."/>
            <person name="Tokuyasu K."/>
            <person name="Kitaoka M."/>
        </authorList>
    </citation>
    <scope>NUCLEOTIDE SEQUENCE [LARGE SCALE GENOMIC DNA]</scope>
    <source>
        <strain evidence="2 3">BS15</strain>
    </source>
</reference>
<comment type="caution">
    <text evidence="2">The sequence shown here is derived from an EMBL/GenBank/DDBJ whole genome shotgun (WGS) entry which is preliminary data.</text>
</comment>
<dbReference type="Proteomes" id="UP001342314">
    <property type="component" value="Unassembled WGS sequence"/>
</dbReference>
<dbReference type="AlphaFoldDB" id="A0AAV5GXM1"/>
<proteinExistence type="predicted"/>
<feature type="compositionally biased region" description="Basic and acidic residues" evidence="1">
    <location>
        <begin position="505"/>
        <end position="524"/>
    </location>
</feature>
<dbReference type="EMBL" id="BQKY01000015">
    <property type="protein sequence ID" value="GJN93787.1"/>
    <property type="molecule type" value="Genomic_DNA"/>
</dbReference>
<keyword evidence="3" id="KW-1185">Reference proteome</keyword>